<accession>A0A0W0VVB2</accession>
<evidence type="ECO:0000313" key="4">
    <source>
        <dbReference type="Proteomes" id="UP000054908"/>
    </source>
</evidence>
<gene>
    <name evidence="3" type="ORF">Lmac_2892</name>
</gene>
<dbReference type="GO" id="GO:0051999">
    <property type="term" value="P:mannosyl-inositol phosphorylceramide biosynthetic process"/>
    <property type="evidence" value="ECO:0007669"/>
    <property type="project" value="TreeGrafter"/>
</dbReference>
<feature type="region of interest" description="Disordered" evidence="2">
    <location>
        <begin position="317"/>
        <end position="372"/>
    </location>
</feature>
<dbReference type="GO" id="GO:0016020">
    <property type="term" value="C:membrane"/>
    <property type="evidence" value="ECO:0007669"/>
    <property type="project" value="GOC"/>
</dbReference>
<comment type="caution">
    <text evidence="3">The sequence shown here is derived from an EMBL/GenBank/DDBJ whole genome shotgun (WGS) entry which is preliminary data.</text>
</comment>
<evidence type="ECO:0000256" key="1">
    <source>
        <dbReference type="ARBA" id="ARBA00022679"/>
    </source>
</evidence>
<keyword evidence="4" id="KW-1185">Reference proteome</keyword>
<dbReference type="AlphaFoldDB" id="A0A0W0VVB2"/>
<reference evidence="3 4" key="1">
    <citation type="submission" date="2015-11" db="EMBL/GenBank/DDBJ databases">
        <title>Genomic analysis of 38 Legionella species identifies large and diverse effector repertoires.</title>
        <authorList>
            <person name="Burstein D."/>
            <person name="Amaro F."/>
            <person name="Zusman T."/>
            <person name="Lifshitz Z."/>
            <person name="Cohen O."/>
            <person name="Gilbert J.A."/>
            <person name="Pupko T."/>
            <person name="Shuman H.A."/>
            <person name="Segal G."/>
        </authorList>
    </citation>
    <scope>NUCLEOTIDE SEQUENCE [LARGE SCALE GENOMIC DNA]</scope>
    <source>
        <strain evidence="3 4">PX-1-G2-E2</strain>
    </source>
</reference>
<dbReference type="Proteomes" id="UP000054908">
    <property type="component" value="Unassembled WGS sequence"/>
</dbReference>
<dbReference type="PANTHER" id="PTHR32385:SF15">
    <property type="entry name" value="INOSITOL PHOSPHOCERAMIDE MANNOSYLTRANSFERASE 1"/>
    <property type="match status" value="1"/>
</dbReference>
<evidence type="ECO:0000256" key="2">
    <source>
        <dbReference type="SAM" id="MobiDB-lite"/>
    </source>
</evidence>
<dbReference type="Pfam" id="PF04488">
    <property type="entry name" value="Gly_transf_sug"/>
    <property type="match status" value="1"/>
</dbReference>
<dbReference type="Gene3D" id="3.90.550.20">
    <property type="match status" value="1"/>
</dbReference>
<evidence type="ECO:0000313" key="3">
    <source>
        <dbReference type="EMBL" id="KTD24019.1"/>
    </source>
</evidence>
<dbReference type="InterPro" id="IPR051706">
    <property type="entry name" value="Glycosyltransferase_domain"/>
</dbReference>
<dbReference type="InterPro" id="IPR007577">
    <property type="entry name" value="GlycoTrfase_DXD_sugar-bd_CS"/>
</dbReference>
<dbReference type="OrthoDB" id="9802987at2"/>
<dbReference type="RefSeq" id="WP_058453570.1">
    <property type="nucleotide sequence ID" value="NZ_CAAAIB010000003.1"/>
</dbReference>
<dbReference type="EMBL" id="LNYL01000051">
    <property type="protein sequence ID" value="KTD24019.1"/>
    <property type="molecule type" value="Genomic_DNA"/>
</dbReference>
<dbReference type="InterPro" id="IPR029044">
    <property type="entry name" value="Nucleotide-diphossugar_trans"/>
</dbReference>
<name>A0A0W0VVB2_9GAMM</name>
<dbReference type="PATRIC" id="fig|466.6.peg.3098"/>
<sequence>MKKEDSSITQVTKAPKIIHYIWVGGPIPVKYLKTIEHVSKVAQRSGFEVNLWVDNDMNYIKTSSKEDILIPNLRLRNISELKQGMRKDPLYQGDKFKKYWEFLDREQVGFKNYASIADMLRFEILRQEGGYYFDTDIEFQLEESSRFIADEIPFGIKAHIDLNYAYVDPIYQLRGFEDVNCDILVAEPQHLVMKEAILKVLEQLESWDREPYEQSQYGPHATTMDVKRLHFKPRKGLYPRRELSIDLGPGSLRAGLIKLLEVRSSGELEELRTLTLGDDYVRSSLPKPILGITVISHCDKTWLTKKRKKDQKSFEAEDILGKTPKQTPSVLQGSYEVKKNNSGPKKRLSMFKSHEPSEEQDIVTSPKKKYDF</sequence>
<dbReference type="SUPFAM" id="SSF53448">
    <property type="entry name" value="Nucleotide-diphospho-sugar transferases"/>
    <property type="match status" value="1"/>
</dbReference>
<proteinExistence type="predicted"/>
<organism evidence="3 4">
    <name type="scientific">Legionella maceachernii</name>
    <dbReference type="NCBI Taxonomy" id="466"/>
    <lineage>
        <taxon>Bacteria</taxon>
        <taxon>Pseudomonadati</taxon>
        <taxon>Pseudomonadota</taxon>
        <taxon>Gammaproteobacteria</taxon>
        <taxon>Legionellales</taxon>
        <taxon>Legionellaceae</taxon>
        <taxon>Legionella</taxon>
    </lineage>
</organism>
<protein>
    <submittedName>
        <fullName evidence="3">Glycosyltransferase</fullName>
    </submittedName>
</protein>
<keyword evidence="1 3" id="KW-0808">Transferase</keyword>
<dbReference type="PANTHER" id="PTHR32385">
    <property type="entry name" value="MANNOSYL PHOSPHORYLINOSITOL CERAMIDE SYNTHASE"/>
    <property type="match status" value="1"/>
</dbReference>
<dbReference type="GO" id="GO:0000030">
    <property type="term" value="F:mannosyltransferase activity"/>
    <property type="evidence" value="ECO:0007669"/>
    <property type="project" value="TreeGrafter"/>
</dbReference>